<protein>
    <submittedName>
        <fullName evidence="1">MICOS complex subunit MIC60</fullName>
    </submittedName>
</protein>
<proteinExistence type="predicted"/>
<accession>A0A6L2P9C5</accession>
<organism evidence="1">
    <name type="scientific">Tanacetum cinerariifolium</name>
    <name type="common">Dalmatian daisy</name>
    <name type="synonym">Chrysanthemum cinerariifolium</name>
    <dbReference type="NCBI Taxonomy" id="118510"/>
    <lineage>
        <taxon>Eukaryota</taxon>
        <taxon>Viridiplantae</taxon>
        <taxon>Streptophyta</taxon>
        <taxon>Embryophyta</taxon>
        <taxon>Tracheophyta</taxon>
        <taxon>Spermatophyta</taxon>
        <taxon>Magnoliopsida</taxon>
        <taxon>eudicotyledons</taxon>
        <taxon>Gunneridae</taxon>
        <taxon>Pentapetalae</taxon>
        <taxon>asterids</taxon>
        <taxon>campanulids</taxon>
        <taxon>Asterales</taxon>
        <taxon>Asteraceae</taxon>
        <taxon>Asteroideae</taxon>
        <taxon>Anthemideae</taxon>
        <taxon>Anthemidinae</taxon>
        <taxon>Tanacetum</taxon>
    </lineage>
</organism>
<name>A0A6L2P9C5_TANCI</name>
<gene>
    <name evidence="1" type="ORF">Tci_065342</name>
</gene>
<reference evidence="1" key="1">
    <citation type="journal article" date="2019" name="Sci. Rep.">
        <title>Draft genome of Tanacetum cinerariifolium, the natural source of mosquito coil.</title>
        <authorList>
            <person name="Yamashiro T."/>
            <person name="Shiraishi A."/>
            <person name="Satake H."/>
            <person name="Nakayama K."/>
        </authorList>
    </citation>
    <scope>NUCLEOTIDE SEQUENCE</scope>
</reference>
<evidence type="ECO:0000313" key="1">
    <source>
        <dbReference type="EMBL" id="GEU93364.1"/>
    </source>
</evidence>
<dbReference type="AlphaFoldDB" id="A0A6L2P9C5"/>
<sequence length="79" mass="8662">MPIHLVVSGGPLPSLVGMLNLLELHKEKLKAAAALKSLQEKLEEEFRMDIDSKDSKMELELKDFAKAELIAAIASQMAS</sequence>
<dbReference type="EMBL" id="BKCJ010010835">
    <property type="protein sequence ID" value="GEU93364.1"/>
    <property type="molecule type" value="Genomic_DNA"/>
</dbReference>
<comment type="caution">
    <text evidence="1">The sequence shown here is derived from an EMBL/GenBank/DDBJ whole genome shotgun (WGS) entry which is preliminary data.</text>
</comment>